<dbReference type="InterPro" id="IPR026881">
    <property type="entry name" value="WYL_dom"/>
</dbReference>
<evidence type="ECO:0000259" key="1">
    <source>
        <dbReference type="Pfam" id="PF13280"/>
    </source>
</evidence>
<dbReference type="GeneID" id="98914103"/>
<dbReference type="AlphaFoldDB" id="A0A4R3Z8D5"/>
<name>A0A4R3Z8D5_9FIRM</name>
<gene>
    <name evidence="2" type="ORF">EDD60_101280</name>
</gene>
<accession>A0A4R3Z8D5</accession>
<dbReference type="Pfam" id="PF13280">
    <property type="entry name" value="WYL"/>
    <property type="match status" value="1"/>
</dbReference>
<dbReference type="PROSITE" id="PS52050">
    <property type="entry name" value="WYL"/>
    <property type="match status" value="1"/>
</dbReference>
<organism evidence="2 3">
    <name type="scientific">Longibaculum muris</name>
    <dbReference type="NCBI Taxonomy" id="1796628"/>
    <lineage>
        <taxon>Bacteria</taxon>
        <taxon>Bacillati</taxon>
        <taxon>Bacillota</taxon>
        <taxon>Erysipelotrichia</taxon>
        <taxon>Erysipelotrichales</taxon>
        <taxon>Coprobacillaceae</taxon>
        <taxon>Longibaculum</taxon>
    </lineage>
</organism>
<keyword evidence="3" id="KW-1185">Reference proteome</keyword>
<evidence type="ECO:0000313" key="2">
    <source>
        <dbReference type="EMBL" id="TCW02974.1"/>
    </source>
</evidence>
<protein>
    <submittedName>
        <fullName evidence="2">WYL domain-containing protein</fullName>
    </submittedName>
</protein>
<dbReference type="Proteomes" id="UP000295515">
    <property type="component" value="Unassembled WGS sequence"/>
</dbReference>
<feature type="domain" description="WYL" evidence="1">
    <location>
        <begin position="150"/>
        <end position="221"/>
    </location>
</feature>
<comment type="caution">
    <text evidence="2">The sequence shown here is derived from an EMBL/GenBank/DDBJ whole genome shotgun (WGS) entry which is preliminary data.</text>
</comment>
<evidence type="ECO:0000313" key="3">
    <source>
        <dbReference type="Proteomes" id="UP000295515"/>
    </source>
</evidence>
<proteinExistence type="predicted"/>
<sequence>MKRNKDSNSYIKFIAVIDIIIKNSDEKHSMTVKDIQDKLYELQYDFHIDYRLIKKYVQYYNEYYEDTIIESYREGRNDYYYFVNPSLDTMEAKAIVDLVYSSNFFTLKTKENYKKRIQNMFSIHYQAYFNKKLNLHVVKNENDQVFYKELEVIAQAIQQKKKIRFSYQKPSLKVNYSSKRVELAPIDTCFSNNEYYLLCQGARNSNDCLLYRLDYIRDVEIIEDSFFFFDEYNLQCFHEKLKNITYMYSAGELETIELDFHESIYPNIIDKFGKDIHPYQVNENIYRVQVKHIINNTFYSWIIGFGGIIQISGNAEQINRFKKYLLDNFIENDNQ</sequence>
<dbReference type="RefSeq" id="WP_066451345.1">
    <property type="nucleotide sequence ID" value="NZ_JANKBF010000002.1"/>
</dbReference>
<reference evidence="2 3" key="1">
    <citation type="submission" date="2019-03" db="EMBL/GenBank/DDBJ databases">
        <title>Genomic Encyclopedia of Type Strains, Phase IV (KMG-IV): sequencing the most valuable type-strain genomes for metagenomic binning, comparative biology and taxonomic classification.</title>
        <authorList>
            <person name="Goeker M."/>
        </authorList>
    </citation>
    <scope>NUCLEOTIDE SEQUENCE [LARGE SCALE GENOMIC DNA]</scope>
    <source>
        <strain evidence="2 3">DSM 29487</strain>
    </source>
</reference>
<dbReference type="EMBL" id="SMCQ01000001">
    <property type="protein sequence ID" value="TCW02974.1"/>
    <property type="molecule type" value="Genomic_DNA"/>
</dbReference>